<organism evidence="2">
    <name type="scientific">bioreactor metagenome</name>
    <dbReference type="NCBI Taxonomy" id="1076179"/>
    <lineage>
        <taxon>unclassified sequences</taxon>
        <taxon>metagenomes</taxon>
        <taxon>ecological metagenomes</taxon>
    </lineage>
</organism>
<feature type="region of interest" description="Disordered" evidence="1">
    <location>
        <begin position="1"/>
        <end position="23"/>
    </location>
</feature>
<dbReference type="EMBL" id="VSSQ01023397">
    <property type="protein sequence ID" value="MPM70305.1"/>
    <property type="molecule type" value="Genomic_DNA"/>
</dbReference>
<evidence type="ECO:0000313" key="2">
    <source>
        <dbReference type="EMBL" id="MPM70305.1"/>
    </source>
</evidence>
<gene>
    <name evidence="2" type="ORF">SDC9_117260</name>
</gene>
<comment type="caution">
    <text evidence="2">The sequence shown here is derived from an EMBL/GenBank/DDBJ whole genome shotgun (WGS) entry which is preliminary data.</text>
</comment>
<dbReference type="AlphaFoldDB" id="A0A645BYI0"/>
<reference evidence="2" key="1">
    <citation type="submission" date="2019-08" db="EMBL/GenBank/DDBJ databases">
        <authorList>
            <person name="Kucharzyk K."/>
            <person name="Murdoch R.W."/>
            <person name="Higgins S."/>
            <person name="Loffler F."/>
        </authorList>
    </citation>
    <scope>NUCLEOTIDE SEQUENCE</scope>
</reference>
<evidence type="ECO:0000256" key="1">
    <source>
        <dbReference type="SAM" id="MobiDB-lite"/>
    </source>
</evidence>
<feature type="compositionally biased region" description="Polar residues" evidence="1">
    <location>
        <begin position="7"/>
        <end position="19"/>
    </location>
</feature>
<sequence length="81" mass="8935">MDDHTVGIQTSTNQGQHNRCQGDKDTVEEILGHTAVPGLHIILKEPGLGQPPNIREDLIGALKGTEYRPDEGINNDHEQDR</sequence>
<accession>A0A645BYI0</accession>
<proteinExistence type="predicted"/>
<name>A0A645BYI0_9ZZZZ</name>
<protein>
    <submittedName>
        <fullName evidence="2">Uncharacterized protein</fullName>
    </submittedName>
</protein>